<comment type="caution">
    <text evidence="2">The sequence shown here is derived from an EMBL/GenBank/DDBJ whole genome shotgun (WGS) entry which is preliminary data.</text>
</comment>
<protein>
    <submittedName>
        <fullName evidence="2">Uncharacterized protein</fullName>
    </submittedName>
</protein>
<accession>A0ABD3NQK8</accession>
<dbReference type="EMBL" id="JALLPJ020001006">
    <property type="protein sequence ID" value="KAL3778097.1"/>
    <property type="molecule type" value="Genomic_DNA"/>
</dbReference>
<feature type="compositionally biased region" description="Polar residues" evidence="1">
    <location>
        <begin position="29"/>
        <end position="52"/>
    </location>
</feature>
<dbReference type="Proteomes" id="UP001530400">
    <property type="component" value="Unassembled WGS sequence"/>
</dbReference>
<gene>
    <name evidence="2" type="ORF">ACHAWO_001763</name>
</gene>
<keyword evidence="3" id="KW-1185">Reference proteome</keyword>
<evidence type="ECO:0000256" key="1">
    <source>
        <dbReference type="SAM" id="MobiDB-lite"/>
    </source>
</evidence>
<sequence>MESGLRQRINNLSIEKLKGTDHKQKHKSTTAINPYSSIAGSHQSSRPQQDPSSHFMFMSPLTGEQAAGVSTAESECSGSCSSKQEGGSSPIENEEHIKSEVEMQTEPNSSPPASPRVSLKRIFSNPVPSRISPRADDSRRRNTTGSPSLAMLNLSSSSTGSFGSAPTILIRASPTSIESKPIRSIMTSRTLHESLHRGSTHSRSRTSSSISFGQVSIREYERIMGDNPSVTSGPPLSIGWRYAPEPINLSVETFESGKGLPRSSSEYLVPKAVREKILREHADVARRDIAVTVRNINRQKQQRRNTVVNIPMASTQERMERLKRGMQKVIGARSSYSKEEARLWEDAHAVAMEKARRLEESVRNGEKLSMREVYKVGTPWNNIVPSLSNCREGGTHRTEEECEEEGTTVKQPLVSALYKPTSVRPKIKRRVSMNNLDKSENSRLSPSKHRLKIFDENFRHSDSDLTRPSFAKSGGIVASEGDDDVEDIFAKLVLDESSKNE</sequence>
<feature type="compositionally biased region" description="Polar residues" evidence="1">
    <location>
        <begin position="71"/>
        <end position="91"/>
    </location>
</feature>
<organism evidence="2 3">
    <name type="scientific">Cyclotella atomus</name>
    <dbReference type="NCBI Taxonomy" id="382360"/>
    <lineage>
        <taxon>Eukaryota</taxon>
        <taxon>Sar</taxon>
        <taxon>Stramenopiles</taxon>
        <taxon>Ochrophyta</taxon>
        <taxon>Bacillariophyta</taxon>
        <taxon>Coscinodiscophyceae</taxon>
        <taxon>Thalassiosirophycidae</taxon>
        <taxon>Stephanodiscales</taxon>
        <taxon>Stephanodiscaceae</taxon>
        <taxon>Cyclotella</taxon>
    </lineage>
</organism>
<feature type="compositionally biased region" description="Low complexity" evidence="1">
    <location>
        <begin position="155"/>
        <end position="164"/>
    </location>
</feature>
<evidence type="ECO:0000313" key="3">
    <source>
        <dbReference type="Proteomes" id="UP001530400"/>
    </source>
</evidence>
<evidence type="ECO:0000313" key="2">
    <source>
        <dbReference type="EMBL" id="KAL3778097.1"/>
    </source>
</evidence>
<proteinExistence type="predicted"/>
<name>A0ABD3NQK8_9STRA</name>
<dbReference type="AlphaFoldDB" id="A0ABD3NQK8"/>
<reference evidence="2 3" key="1">
    <citation type="submission" date="2024-10" db="EMBL/GenBank/DDBJ databases">
        <title>Updated reference genomes for cyclostephanoid diatoms.</title>
        <authorList>
            <person name="Roberts W.R."/>
            <person name="Alverson A.J."/>
        </authorList>
    </citation>
    <scope>NUCLEOTIDE SEQUENCE [LARGE SCALE GENOMIC DNA]</scope>
    <source>
        <strain evidence="2 3">AJA010-31</strain>
    </source>
</reference>
<feature type="region of interest" description="Disordered" evidence="1">
    <location>
        <begin position="1"/>
        <end position="166"/>
    </location>
</feature>